<feature type="transmembrane region" description="Helical" evidence="7">
    <location>
        <begin position="12"/>
        <end position="32"/>
    </location>
</feature>
<feature type="region of interest" description="Disordered" evidence="6">
    <location>
        <begin position="2118"/>
        <end position="2192"/>
    </location>
</feature>
<gene>
    <name evidence="9" type="ORF">J5N97_018516</name>
</gene>
<feature type="domain" description="Agenet" evidence="8">
    <location>
        <begin position="1824"/>
        <end position="1893"/>
    </location>
</feature>
<feature type="region of interest" description="Disordered" evidence="6">
    <location>
        <begin position="2266"/>
        <end position="2293"/>
    </location>
</feature>
<protein>
    <recommendedName>
        <fullName evidence="8">Agenet domain-containing protein</fullName>
    </recommendedName>
</protein>
<evidence type="ECO:0000313" key="9">
    <source>
        <dbReference type="EMBL" id="KAJ0970557.1"/>
    </source>
</evidence>
<reference evidence="9" key="1">
    <citation type="submission" date="2021-03" db="EMBL/GenBank/DDBJ databases">
        <authorList>
            <person name="Li Z."/>
            <person name="Yang C."/>
        </authorList>
    </citation>
    <scope>NUCLEOTIDE SEQUENCE</scope>
    <source>
        <strain evidence="9">Dzin_1.0</strain>
        <tissue evidence="9">Leaf</tissue>
    </source>
</reference>
<feature type="compositionally biased region" description="Polar residues" evidence="6">
    <location>
        <begin position="616"/>
        <end position="636"/>
    </location>
</feature>
<feature type="compositionally biased region" description="Polar residues" evidence="6">
    <location>
        <begin position="1097"/>
        <end position="1119"/>
    </location>
</feature>
<keyword evidence="4 7" id="KW-1133">Transmembrane helix</keyword>
<dbReference type="SUPFAM" id="SSF81338">
    <property type="entry name" value="Aquaporin-like"/>
    <property type="match status" value="1"/>
</dbReference>
<evidence type="ECO:0000256" key="2">
    <source>
        <dbReference type="ARBA" id="ARBA00022448"/>
    </source>
</evidence>
<feature type="region of interest" description="Disordered" evidence="6">
    <location>
        <begin position="1988"/>
        <end position="2031"/>
    </location>
</feature>
<feature type="compositionally biased region" description="Polar residues" evidence="6">
    <location>
        <begin position="1442"/>
        <end position="1453"/>
    </location>
</feature>
<evidence type="ECO:0000256" key="6">
    <source>
        <dbReference type="SAM" id="MobiDB-lite"/>
    </source>
</evidence>
<dbReference type="Proteomes" id="UP001085076">
    <property type="component" value="Miscellaneous, Linkage group lg05"/>
</dbReference>
<feature type="region of interest" description="Disordered" evidence="6">
    <location>
        <begin position="1373"/>
        <end position="1401"/>
    </location>
</feature>
<dbReference type="SMART" id="SM00743">
    <property type="entry name" value="Agenet"/>
    <property type="match status" value="2"/>
</dbReference>
<feature type="compositionally biased region" description="Polar residues" evidence="6">
    <location>
        <begin position="1373"/>
        <end position="1385"/>
    </location>
</feature>
<feature type="transmembrane region" description="Helical" evidence="7">
    <location>
        <begin position="97"/>
        <end position="118"/>
    </location>
</feature>
<dbReference type="GO" id="GO:0015267">
    <property type="term" value="F:channel activity"/>
    <property type="evidence" value="ECO:0007669"/>
    <property type="project" value="InterPro"/>
</dbReference>
<keyword evidence="5 7" id="KW-0472">Membrane</keyword>
<dbReference type="PRINTS" id="PR00783">
    <property type="entry name" value="MINTRINSICP"/>
</dbReference>
<dbReference type="Pfam" id="PF05641">
    <property type="entry name" value="Agenet"/>
    <property type="match status" value="1"/>
</dbReference>
<feature type="region of interest" description="Disordered" evidence="6">
    <location>
        <begin position="921"/>
        <end position="967"/>
    </location>
</feature>
<evidence type="ECO:0000256" key="3">
    <source>
        <dbReference type="ARBA" id="ARBA00022692"/>
    </source>
</evidence>
<accession>A0A9D5CDB8</accession>
<dbReference type="InterPro" id="IPR055274">
    <property type="entry name" value="SWO1"/>
</dbReference>
<dbReference type="PANTHER" id="PTHR48429">
    <property type="entry name" value="AGENET DOMAIN-CONTAINING PROTEIN"/>
    <property type="match status" value="1"/>
</dbReference>
<dbReference type="OrthoDB" id="433924at2759"/>
<proteinExistence type="predicted"/>
<dbReference type="InterPro" id="IPR008395">
    <property type="entry name" value="Agenet-like_dom"/>
</dbReference>
<organism evidence="9 10">
    <name type="scientific">Dioscorea zingiberensis</name>
    <dbReference type="NCBI Taxonomy" id="325984"/>
    <lineage>
        <taxon>Eukaryota</taxon>
        <taxon>Viridiplantae</taxon>
        <taxon>Streptophyta</taxon>
        <taxon>Embryophyta</taxon>
        <taxon>Tracheophyta</taxon>
        <taxon>Spermatophyta</taxon>
        <taxon>Magnoliopsida</taxon>
        <taxon>Liliopsida</taxon>
        <taxon>Dioscoreales</taxon>
        <taxon>Dioscoreaceae</taxon>
        <taxon>Dioscorea</taxon>
    </lineage>
</organism>
<dbReference type="InterPro" id="IPR022357">
    <property type="entry name" value="MIP_CS"/>
</dbReference>
<dbReference type="Gene3D" id="1.20.1080.10">
    <property type="entry name" value="Glycerol uptake facilitator protein"/>
    <property type="match status" value="1"/>
</dbReference>
<comment type="subcellular location">
    <subcellularLocation>
        <location evidence="1">Membrane</location>
        <topology evidence="1">Multi-pass membrane protein</topology>
    </subcellularLocation>
</comment>
<keyword evidence="3 7" id="KW-0812">Transmembrane</keyword>
<dbReference type="InterPro" id="IPR023271">
    <property type="entry name" value="Aquaporin-like"/>
</dbReference>
<dbReference type="PROSITE" id="PS00221">
    <property type="entry name" value="MIP"/>
    <property type="match status" value="1"/>
</dbReference>
<dbReference type="GO" id="GO:0016020">
    <property type="term" value="C:membrane"/>
    <property type="evidence" value="ECO:0007669"/>
    <property type="project" value="UniProtKB-SubCell"/>
</dbReference>
<feature type="compositionally biased region" description="Basic and acidic residues" evidence="6">
    <location>
        <begin position="1085"/>
        <end position="1094"/>
    </location>
</feature>
<dbReference type="Pfam" id="PF00230">
    <property type="entry name" value="MIP"/>
    <property type="match status" value="1"/>
</dbReference>
<feature type="region of interest" description="Disordered" evidence="6">
    <location>
        <begin position="1085"/>
        <end position="1152"/>
    </location>
</feature>
<keyword evidence="10" id="KW-1185">Reference proteome</keyword>
<evidence type="ECO:0000313" key="10">
    <source>
        <dbReference type="Proteomes" id="UP001085076"/>
    </source>
</evidence>
<feature type="region of interest" description="Disordered" evidence="6">
    <location>
        <begin position="1764"/>
        <end position="1783"/>
    </location>
</feature>
<dbReference type="EMBL" id="JAGGNH010000005">
    <property type="protein sequence ID" value="KAJ0970557.1"/>
    <property type="molecule type" value="Genomic_DNA"/>
</dbReference>
<dbReference type="CDD" id="cd20403">
    <property type="entry name" value="Tudor_Agenet_FMRP-like_rpt2"/>
    <property type="match status" value="1"/>
</dbReference>
<evidence type="ECO:0000256" key="5">
    <source>
        <dbReference type="ARBA" id="ARBA00023136"/>
    </source>
</evidence>
<feature type="compositionally biased region" description="Basic and acidic residues" evidence="6">
    <location>
        <begin position="639"/>
        <end position="648"/>
    </location>
</feature>
<dbReference type="InterPro" id="IPR014002">
    <property type="entry name" value="Agenet_dom_plant"/>
</dbReference>
<feature type="compositionally biased region" description="Low complexity" evidence="6">
    <location>
        <begin position="2160"/>
        <end position="2173"/>
    </location>
</feature>
<sequence length="2293" mass="246321">MLTPDATSDASALVATAAAQGFALFAAVFIAADASGGHINPAVTFAMTLGGHIPIPNAVFYCISQMLGATFASLLLRLASAGQAIPTTRIAPEMTGFGGAVLESATTFALVYTVYVAFDPRGCTSGKRSSRSAVGPMVASSLWDIPMDYDDNGFQSQNFQLVGDNNNKFPSSLRSFPLPKLDIDENFEANLRFDSLVGTDSLLGIQGQVNDWIDNFSSGNNALEFTSTATESCSISRYVNVWSEATSSESVEMLLKSVGEDEVKNGTNMEGVDAHNQQIGLKDQHNTYPQMEDIVNIGASPPPDSCANSSLGTNDNSVRVQNQLDGASQISKGEKSGMDIDAGPLVVRSQSVQETGAEVCTIDRKKTASSQDASKICPVLGGDFFEQSQKQYPTDNRASEKIEHTNHVCVAKVCQETSDHDTFIAQANPSAASVSGFLAVDKSRHQMVSHKEMEKHSDMITNEKEALTENEYGSAKVNTQFSEGHIIDSALCSMKSSYLGENMDSSVLLTEGCGGPLFSGNPDGLLEAIAYPVKVWNKVSVTGDKTPATTVDVSYLNVEGNGNDGKHSIEINHQEDVNCHDLPGNSPKDGFCRESTLHAEDTKLIDKPEDEEKLDSGNNNKVNTSMEPGTPHSPNKQAHKTDGTDTKGGDNSSKTNLFGAVSLRHASSDMEKCAEDGGTEKEVIIDLQETVRNVADADILSSDNHSQLGGFDKSVSDFTQHDGSLPSHMGPCGSPGSRNSDSDAFKVLDKTKPMTYPLPDSTLVKVVDDSLVKDMAPNESDLVASTAAELPLPASSEDKDVKFSSSLHTLILKSDSEGQILSKMVSDSDHMDGLPGKEIVHGLTVGSLTSVVAKPALTGKAINDHQSHFEDTLAIGVALDPKQMASSVSASNVIQFDEKSETCSLILKTDANIQISITSTAVHDSGQPSPVRCKNKEDSTANVASGDGSYDQNFTHQSSNTQQHSQEAIAGKLGSSESNCGSPPVISCIEPNKDMMEQQSNQRLSDRKDTVEVYQPWICSETVVGCADRIQLTPHDSKESIASDDDKSFTFEVGPVEVLSEKSPGPFCAMQSFKLPQLPKENLRESQFETEELHGPSTKTTNEDNTSACCSGQPTTSGGIPTEETPPSQPTEAKEKQCSISPSPVGTISKDMQSEEIRQYPSIEGNSIKASCSASVQASDLPDLNSSISAVALSHQPFTDLQQVQLRAQIFVYGSLIQGTPPDEACMVSAFGESDGGRSYWESLWHIALERFQNQKPPLSACETPVHSRSGVKIPELTRCNTLQSRALSPAGCQSGTNISPLVGYNSSSFPTPLWNISPRGSLHTNMHRSTNLDFNQALSPMHSYQPVQMRQYTGNSASWFSSSANPGSLIVPSQGSRSDATPQYSVVPVTGPQVTPSRELPVSCASNVQLSTSGVLLPSPGSSNVSVAPVAQIEAPRKPGTSGSNKNPSTGQKPRKRKKPAASEDLGPVFPVSQPQIEAPVTVGSSPTNVGADRLVTSTSQILSPTHYHIISSGTTEQRVIFSEETCSKIEQAKLQAEDAAALAVSAIQHSQDIWSQIALKMDSGLASEVEEKLVSAAVAAAAASAVAKASAAAAKVASDAALQARIMADEAMSSVKRGNFAKSSETGHDKERNVSRLTPMSILRGKEKSQGSTSAIALAREASKRRLEAATAATKQAENLDAIVKAAELAAEAVSQAGIIVAMGDPLPFTLRELAEAGPENYWRVHCSTAERNNKTIPQNGTQELGTDVSGAQDITEKEFNHWPSNHNETQKISDGDGRSAQDECLVLPEKKYAGSRLGKTCSGEPGVSYERNNSASDLMEDIIRKDSVVEVVTDEDGLRGVWFSARVLDLKDDKAYVCYDNLLTDEGSDHLKEWIPLEVDGLRAPRIRVAHPTTVVKPDGGTKKRRREAISNYVWTVGDRVDAWMRDGWWEGIVTDKSKEDETKLNVHFPAGGDTSIVRAWNLRPSLIWKDGQWIQWSRHKENTLEPYEGDTPHEKRPKVSRFRANGDSDADGQGNGRPSRNLPEESRPLILSAKERIFSVGKTVREGSNSGALKSMRTVPQKEGSRVVFGVPKPGKKRKFMEVSKHYVADKTDKISEGNNSIKFAKYLMPQASRSLRNTSKVDPGGKRAAGSKPKWPRPIKSQITQTRSTAEKDNSSVSNASASSCAESGHGAFSNPRASTNDEESQLERQNILEVGSTKTLDLGVKQKITPAVQKSITNEEKGMEHPGRAMPEANELRRSNRRIQPTSRLLEGLQSSLIISKAPTVSHDRGSRALHRGGPPSKGNTHG</sequence>
<dbReference type="PANTHER" id="PTHR48429:SF1">
    <property type="entry name" value="AGENET DOMAIN-CONTAINING PROTEIN"/>
    <property type="match status" value="1"/>
</dbReference>
<feature type="domain" description="Agenet" evidence="8">
    <location>
        <begin position="1916"/>
        <end position="1974"/>
    </location>
</feature>
<name>A0A9D5CDB8_9LILI</name>
<evidence type="ECO:0000256" key="1">
    <source>
        <dbReference type="ARBA" id="ARBA00004141"/>
    </source>
</evidence>
<reference evidence="9" key="2">
    <citation type="journal article" date="2022" name="Hortic Res">
        <title>The genome of Dioscorea zingiberensis sheds light on the biosynthesis, origin and evolution of the medicinally important diosgenin saponins.</title>
        <authorList>
            <person name="Li Y."/>
            <person name="Tan C."/>
            <person name="Li Z."/>
            <person name="Guo J."/>
            <person name="Li S."/>
            <person name="Chen X."/>
            <person name="Wang C."/>
            <person name="Dai X."/>
            <person name="Yang H."/>
            <person name="Song W."/>
            <person name="Hou L."/>
            <person name="Xu J."/>
            <person name="Tong Z."/>
            <person name="Xu A."/>
            <person name="Yuan X."/>
            <person name="Wang W."/>
            <person name="Yang Q."/>
            <person name="Chen L."/>
            <person name="Sun Z."/>
            <person name="Wang K."/>
            <person name="Pan B."/>
            <person name="Chen J."/>
            <person name="Bao Y."/>
            <person name="Liu F."/>
            <person name="Qi X."/>
            <person name="Gang D.R."/>
            <person name="Wen J."/>
            <person name="Li J."/>
        </authorList>
    </citation>
    <scope>NUCLEOTIDE SEQUENCE</scope>
    <source>
        <strain evidence="9">Dzin_1.0</strain>
    </source>
</reference>
<keyword evidence="2" id="KW-0813">Transport</keyword>
<comment type="caution">
    <text evidence="9">The sequence shown here is derived from an EMBL/GenBank/DDBJ whole genome shotgun (WGS) entry which is preliminary data.</text>
</comment>
<feature type="compositionally biased region" description="Basic and acidic residues" evidence="6">
    <location>
        <begin position="1771"/>
        <end position="1783"/>
    </location>
</feature>
<dbReference type="InterPro" id="IPR000425">
    <property type="entry name" value="MIP"/>
</dbReference>
<evidence type="ECO:0000256" key="7">
    <source>
        <dbReference type="SAM" id="Phobius"/>
    </source>
</evidence>
<feature type="compositionally biased region" description="Low complexity" evidence="6">
    <location>
        <begin position="955"/>
        <end position="966"/>
    </location>
</feature>
<dbReference type="CDD" id="cd20405">
    <property type="entry name" value="Tudor_Agenet_AtDUF_rpt1_3"/>
    <property type="match status" value="1"/>
</dbReference>
<feature type="transmembrane region" description="Helical" evidence="7">
    <location>
        <begin position="58"/>
        <end position="76"/>
    </location>
</feature>
<feature type="region of interest" description="Disordered" evidence="6">
    <location>
        <begin position="1435"/>
        <end position="1474"/>
    </location>
</feature>
<evidence type="ECO:0000256" key="4">
    <source>
        <dbReference type="ARBA" id="ARBA00022989"/>
    </source>
</evidence>
<feature type="region of interest" description="Disordered" evidence="6">
    <location>
        <begin position="599"/>
        <end position="656"/>
    </location>
</feature>
<evidence type="ECO:0000259" key="8">
    <source>
        <dbReference type="SMART" id="SM00743"/>
    </source>
</evidence>